<dbReference type="PANTHER" id="PTHR11008">
    <property type="entry name" value="PROTEIN TAKEOUT-LIKE PROTEIN"/>
    <property type="match status" value="1"/>
</dbReference>
<feature type="signal peptide" evidence="2">
    <location>
        <begin position="1"/>
        <end position="17"/>
    </location>
</feature>
<dbReference type="Proteomes" id="UP001367676">
    <property type="component" value="Unassembled WGS sequence"/>
</dbReference>
<accession>A0AAN9TXC9</accession>
<evidence type="ECO:0000256" key="2">
    <source>
        <dbReference type="SAM" id="SignalP"/>
    </source>
</evidence>
<dbReference type="AlphaFoldDB" id="A0AAN9TXC9"/>
<feature type="compositionally biased region" description="Low complexity" evidence="1">
    <location>
        <begin position="59"/>
        <end position="73"/>
    </location>
</feature>
<sequence length="532" mass="58926">MWILCLCFVSFHQLVRADDETSTVATTLSNSDTSSKLSSDDITELIASTEASTEAENVSSTDSATASATAEAANKTEEPILVTTERLPVTTNAQPDVNSTEVFIKLTNQIRMILEHLQAANATGLPGENILPDPLPAPDVSEGLGLLGKSEFYNITVHGLSNFTVEGVNMMLDQMTVYVKIGIKKVFILGNSTQTTGYFFTSRGPFNLTLNNVMAEGVVYLVVNQDGSLHANRTVTTVKYDQVVNTILHSVYFQLLNPPLPTLTTIFNFQFHFGENSTAPLTSVVDAAGLAAISAILPFITARMDERLTDEVNKQLKNSPKFTAIRDISPVDLAILRGREYVARKHDPYVVQNIINFDSSFFSLIVGPVTLRGLSKFARVGGVSIGMENKTMVFKVRMVTGKVHGESQFNFNFGKVPQAPGRRGQANFSVDHLQFEAIVHQPLSLKKKPHLEDLQLEVGPMKVKLDDRGNFDYLIELVVSKLPDFFRYYLIDILEEPIKRKIQKEILDKVDVEEVVNSNLPLIEQLLLENRI</sequence>
<feature type="chain" id="PRO_5042978416" evidence="2">
    <location>
        <begin position="18"/>
        <end position="532"/>
    </location>
</feature>
<evidence type="ECO:0000313" key="3">
    <source>
        <dbReference type="EMBL" id="KAK7604690.1"/>
    </source>
</evidence>
<evidence type="ECO:0000256" key="1">
    <source>
        <dbReference type="SAM" id="MobiDB-lite"/>
    </source>
</evidence>
<dbReference type="InterPro" id="IPR038602">
    <property type="entry name" value="Mite_allergen_7_sf"/>
</dbReference>
<dbReference type="Gene3D" id="3.15.10.50">
    <property type="match status" value="1"/>
</dbReference>
<comment type="caution">
    <text evidence="3">The sequence shown here is derived from an EMBL/GenBank/DDBJ whole genome shotgun (WGS) entry which is preliminary data.</text>
</comment>
<name>A0AAN9TXC9_9HEMI</name>
<proteinExistence type="predicted"/>
<dbReference type="Gene3D" id="3.15.10.30">
    <property type="entry name" value="Haemolymph juvenile hormone binding protein"/>
    <property type="match status" value="1"/>
</dbReference>
<reference evidence="3 4" key="1">
    <citation type="submission" date="2024-03" db="EMBL/GenBank/DDBJ databases">
        <title>Adaptation during the transition from Ophiocordyceps entomopathogen to insect associate is accompanied by gene loss and intensified selection.</title>
        <authorList>
            <person name="Ward C.M."/>
            <person name="Onetto C.A."/>
            <person name="Borneman A.R."/>
        </authorList>
    </citation>
    <scope>NUCLEOTIDE SEQUENCE [LARGE SCALE GENOMIC DNA]</scope>
    <source>
        <strain evidence="3">AWRI1</strain>
        <tissue evidence="3">Single Adult Female</tissue>
    </source>
</reference>
<keyword evidence="2" id="KW-0732">Signal</keyword>
<feature type="compositionally biased region" description="Polar residues" evidence="1">
    <location>
        <begin position="49"/>
        <end position="58"/>
    </location>
</feature>
<dbReference type="Pfam" id="PF06585">
    <property type="entry name" value="JHBP"/>
    <property type="match status" value="1"/>
</dbReference>
<protein>
    <submittedName>
        <fullName evidence="3">Uncharacterized protein</fullName>
    </submittedName>
</protein>
<gene>
    <name evidence="3" type="ORF">V9T40_005876</name>
</gene>
<evidence type="ECO:0000313" key="4">
    <source>
        <dbReference type="Proteomes" id="UP001367676"/>
    </source>
</evidence>
<organism evidence="3 4">
    <name type="scientific">Parthenolecanium corni</name>
    <dbReference type="NCBI Taxonomy" id="536013"/>
    <lineage>
        <taxon>Eukaryota</taxon>
        <taxon>Metazoa</taxon>
        <taxon>Ecdysozoa</taxon>
        <taxon>Arthropoda</taxon>
        <taxon>Hexapoda</taxon>
        <taxon>Insecta</taxon>
        <taxon>Pterygota</taxon>
        <taxon>Neoptera</taxon>
        <taxon>Paraneoptera</taxon>
        <taxon>Hemiptera</taxon>
        <taxon>Sternorrhyncha</taxon>
        <taxon>Coccoidea</taxon>
        <taxon>Coccidae</taxon>
        <taxon>Parthenolecanium</taxon>
    </lineage>
</organism>
<dbReference type="PANTHER" id="PTHR11008:SF13">
    <property type="entry name" value="FI04421P"/>
    <property type="match status" value="1"/>
</dbReference>
<dbReference type="InterPro" id="IPR038606">
    <property type="entry name" value="To_sf"/>
</dbReference>
<keyword evidence="4" id="KW-1185">Reference proteome</keyword>
<feature type="region of interest" description="Disordered" evidence="1">
    <location>
        <begin position="49"/>
        <end position="85"/>
    </location>
</feature>
<dbReference type="EMBL" id="JBBCAQ010000003">
    <property type="protein sequence ID" value="KAK7604690.1"/>
    <property type="molecule type" value="Genomic_DNA"/>
</dbReference>
<dbReference type="InterPro" id="IPR010562">
    <property type="entry name" value="Haemolymph_juvenile_hormone-bd"/>
</dbReference>